<evidence type="ECO:0000256" key="3">
    <source>
        <dbReference type="ARBA" id="ARBA00022692"/>
    </source>
</evidence>
<dbReference type="InterPro" id="IPR002797">
    <property type="entry name" value="Polysacc_synth"/>
</dbReference>
<dbReference type="EMBL" id="CDOI01000001">
    <property type="protein sequence ID" value="CEN43034.1"/>
    <property type="molecule type" value="Genomic_DNA"/>
</dbReference>
<keyword evidence="8" id="KW-1185">Reference proteome</keyword>
<dbReference type="Proteomes" id="UP000045051">
    <property type="component" value="Unassembled WGS sequence"/>
</dbReference>
<feature type="transmembrane region" description="Helical" evidence="6">
    <location>
        <begin position="215"/>
        <end position="231"/>
    </location>
</feature>
<dbReference type="PANTHER" id="PTHR30250">
    <property type="entry name" value="PST FAMILY PREDICTED COLANIC ACID TRANSPORTER"/>
    <property type="match status" value="1"/>
</dbReference>
<accession>A0A0B7HWP4</accession>
<feature type="transmembrane region" description="Helical" evidence="6">
    <location>
        <begin position="12"/>
        <end position="31"/>
    </location>
</feature>
<feature type="transmembrane region" description="Helical" evidence="6">
    <location>
        <begin position="43"/>
        <end position="62"/>
    </location>
</feature>
<feature type="transmembrane region" description="Helical" evidence="6">
    <location>
        <begin position="393"/>
        <end position="412"/>
    </location>
</feature>
<feature type="transmembrane region" description="Helical" evidence="6">
    <location>
        <begin position="143"/>
        <end position="165"/>
    </location>
</feature>
<keyword evidence="3 6" id="KW-0812">Transmembrane</keyword>
<dbReference type="PANTHER" id="PTHR30250:SF11">
    <property type="entry name" value="O-ANTIGEN TRANSPORTER-RELATED"/>
    <property type="match status" value="1"/>
</dbReference>
<evidence type="ECO:0000256" key="1">
    <source>
        <dbReference type="ARBA" id="ARBA00004651"/>
    </source>
</evidence>
<name>A0A0B7HWP4_9FLAO</name>
<evidence type="ECO:0000313" key="7">
    <source>
        <dbReference type="EMBL" id="CEN43034.1"/>
    </source>
</evidence>
<feature type="transmembrane region" description="Helical" evidence="6">
    <location>
        <begin position="251"/>
        <end position="273"/>
    </location>
</feature>
<proteinExistence type="predicted"/>
<evidence type="ECO:0000313" key="8">
    <source>
        <dbReference type="Proteomes" id="UP000045051"/>
    </source>
</evidence>
<keyword evidence="4 6" id="KW-1133">Transmembrane helix</keyword>
<feature type="transmembrane region" description="Helical" evidence="6">
    <location>
        <begin position="364"/>
        <end position="387"/>
    </location>
</feature>
<dbReference type="Pfam" id="PF01943">
    <property type="entry name" value="Polysacc_synt"/>
    <property type="match status" value="1"/>
</dbReference>
<keyword evidence="5 6" id="KW-0472">Membrane</keyword>
<evidence type="ECO:0000256" key="2">
    <source>
        <dbReference type="ARBA" id="ARBA00022475"/>
    </source>
</evidence>
<feature type="transmembrane region" description="Helical" evidence="6">
    <location>
        <begin position="332"/>
        <end position="352"/>
    </location>
</feature>
<gene>
    <name evidence="7" type="ORF">CCAND38_10001</name>
</gene>
<feature type="transmembrane region" description="Helical" evidence="6">
    <location>
        <begin position="424"/>
        <end position="441"/>
    </location>
</feature>
<evidence type="ECO:0000256" key="5">
    <source>
        <dbReference type="ARBA" id="ARBA00023136"/>
    </source>
</evidence>
<evidence type="ECO:0000256" key="6">
    <source>
        <dbReference type="SAM" id="Phobius"/>
    </source>
</evidence>
<dbReference type="RefSeq" id="WP_042342836.1">
    <property type="nucleotide sequence ID" value="NZ_CDOI01000001.1"/>
</dbReference>
<comment type="subcellular location">
    <subcellularLocation>
        <location evidence="1">Cell membrane</location>
        <topology evidence="1">Multi-pass membrane protein</topology>
    </subcellularLocation>
</comment>
<organism evidence="7 8">
    <name type="scientific">Capnocytophaga canis</name>
    <dbReference type="NCBI Taxonomy" id="1848903"/>
    <lineage>
        <taxon>Bacteria</taxon>
        <taxon>Pseudomonadati</taxon>
        <taxon>Bacteroidota</taxon>
        <taxon>Flavobacteriia</taxon>
        <taxon>Flavobacteriales</taxon>
        <taxon>Flavobacteriaceae</taxon>
        <taxon>Capnocytophaga</taxon>
    </lineage>
</organism>
<feature type="transmembrane region" description="Helical" evidence="6">
    <location>
        <begin position="83"/>
        <end position="103"/>
    </location>
</feature>
<dbReference type="InterPro" id="IPR050833">
    <property type="entry name" value="Poly_Biosynth_Transport"/>
</dbReference>
<keyword evidence="2" id="KW-1003">Cell membrane</keyword>
<sequence>MSKLKKLFKHTFVYGLATVLPRVLTLLLTNFYTHKLEKQDFGIYSGLFVYLILGNVLLSYGMETAFFRFVNKETDKKKVQSTALTSVTVSSFLFLVGAILLQNHIAEWLNYKVEYIRLAIYILVLDALVVIPFAWLRNEGKSVIYALIKIGNVVVNLLLNLYFFLVLSNHIDKTDEGVVFIFMSNFIASLLTFLVLLPLYFRIKFSFSVALWKQMMRYGFPVLIAGIAFAVNEGFDRVFLRMLLPVDTADATIGVYSACYKMGMFMTLFVTAYKLGVEPFFFSNAQDKNAPKTYALVTEYFILFGAFILLFITVFIDVLKYIIVSNSEYWEALWIVPVILLANLCLGIYHSLSVWYKVTDRTNFGAYVSVLGMFITVIVNFLLIPLISYKGSALATLATYFVMMSVSFWVGQKKYPIPYNIKKIGIYLGFSIISSFIVFYVFDKNMYIGTVFLLLYVLLVVKQEKQLIRHLKR</sequence>
<feature type="transmembrane region" description="Helical" evidence="6">
    <location>
        <begin position="294"/>
        <end position="316"/>
    </location>
</feature>
<dbReference type="AlphaFoldDB" id="A0A0B7HWP4"/>
<feature type="transmembrane region" description="Helical" evidence="6">
    <location>
        <begin position="177"/>
        <end position="203"/>
    </location>
</feature>
<feature type="transmembrane region" description="Helical" evidence="6">
    <location>
        <begin position="447"/>
        <end position="463"/>
    </location>
</feature>
<dbReference type="GO" id="GO:0005886">
    <property type="term" value="C:plasma membrane"/>
    <property type="evidence" value="ECO:0007669"/>
    <property type="project" value="UniProtKB-SubCell"/>
</dbReference>
<evidence type="ECO:0000256" key="4">
    <source>
        <dbReference type="ARBA" id="ARBA00022989"/>
    </source>
</evidence>
<reference evidence="7 8" key="1">
    <citation type="submission" date="2015-01" db="EMBL/GenBank/DDBJ databases">
        <authorList>
            <person name="Xiang T."/>
            <person name="Song Y."/>
            <person name="Huang L."/>
            <person name="Wang B."/>
            <person name="Wu P."/>
        </authorList>
    </citation>
    <scope>NUCLEOTIDE SEQUENCE [LARGE SCALE GENOMIC DNA]</scope>
    <source>
        <strain evidence="7 8">CcD38</strain>
    </source>
</reference>
<protein>
    <submittedName>
        <fullName evidence="7">Polysaccharide biosynthesis protein</fullName>
    </submittedName>
</protein>
<feature type="transmembrane region" description="Helical" evidence="6">
    <location>
        <begin position="115"/>
        <end position="136"/>
    </location>
</feature>